<feature type="coiled-coil region" evidence="1">
    <location>
        <begin position="367"/>
        <end position="401"/>
    </location>
</feature>
<sequence>MTEEGVFKESEPAQKVEELVRRLNGIGVPLQKLEDFLDALESVGKEPSKIRYYARAMTRLRRLEKETGKSIGALLKEYEKKARELVTIEYAIEDLRKKRVRLEEDLEIYMQQRKLTLEIVSKVNSLLSVLEQSGLGLEDAERLVAVLNSIRSIRGDPKDVVEQIIKAGDLSRQITEFEQKLKEVEASVNDASMKRDSLLQECAELLNVKSDASMIKSALEDLRAQREALKQEVEELKRLHEALYAEYSSLLGMKGTVKELLSALEYKREELKRLDEEVSKRQTTLKELEDELNAARSLLALLSEPQTTQPEDIEALIQQLNNILKIKRGELPMLKPLEGHLLEKTRKRLVELVMPALSGEFVPKWVFERLERQFESLVEKRAKLEEELQSLKSSLKSMQVDLSAETSKDAEQVAFLVKATTGERVPKAPSGKRVKIICRYCRAGTLVWMPSVEELVGLKGAGESMKMVCSSCKRDNVIDPEVILKLYQR</sequence>
<evidence type="ECO:0000256" key="1">
    <source>
        <dbReference type="SAM" id="Coils"/>
    </source>
</evidence>
<feature type="coiled-coil region" evidence="1">
    <location>
        <begin position="167"/>
        <end position="298"/>
    </location>
</feature>
<dbReference type="Proteomes" id="UP000244066">
    <property type="component" value="Unassembled WGS sequence"/>
</dbReference>
<dbReference type="AlphaFoldDB" id="A0A2R7Y2V7"/>
<accession>A0A2R7Y2V7</accession>
<keyword evidence="1" id="KW-0175">Coiled coil</keyword>
<gene>
    <name evidence="2" type="ORF">B9J98_05175</name>
</gene>
<dbReference type="Gene3D" id="1.20.58.60">
    <property type="match status" value="1"/>
</dbReference>
<organism evidence="2 3">
    <name type="scientific">Candidatus Terraquivivens tikiterensis</name>
    <dbReference type="NCBI Taxonomy" id="1980982"/>
    <lineage>
        <taxon>Archaea</taxon>
        <taxon>Nitrososphaerota</taxon>
        <taxon>Candidatus Wolframiiraptoraceae</taxon>
        <taxon>Candidatus Terraquivivens</taxon>
    </lineage>
</organism>
<feature type="coiled-coil region" evidence="1">
    <location>
        <begin position="85"/>
        <end position="112"/>
    </location>
</feature>
<protein>
    <submittedName>
        <fullName evidence="2">Uncharacterized protein</fullName>
    </submittedName>
</protein>
<evidence type="ECO:0000313" key="3">
    <source>
        <dbReference type="Proteomes" id="UP000244066"/>
    </source>
</evidence>
<comment type="caution">
    <text evidence="2">The sequence shown here is derived from an EMBL/GenBank/DDBJ whole genome shotgun (WGS) entry which is preliminary data.</text>
</comment>
<dbReference type="EMBL" id="NDWU01000012">
    <property type="protein sequence ID" value="PUA31886.1"/>
    <property type="molecule type" value="Genomic_DNA"/>
</dbReference>
<proteinExistence type="predicted"/>
<reference evidence="2 3" key="1">
    <citation type="submission" date="2017-04" db="EMBL/GenBank/DDBJ databases">
        <title>Draft Aigarchaeota genome from a New Zealand hot spring.</title>
        <authorList>
            <person name="Reysenbach A.-L."/>
            <person name="Donaho J.A."/>
            <person name="Gerhart J."/>
            <person name="Kelley J.F."/>
            <person name="Kouba K."/>
            <person name="Podar M."/>
            <person name="Stott M."/>
        </authorList>
    </citation>
    <scope>NUCLEOTIDE SEQUENCE [LARGE SCALE GENOMIC DNA]</scope>
    <source>
        <strain evidence="2">NZ13_MG1</strain>
    </source>
</reference>
<name>A0A2R7Y2V7_9ARCH</name>
<evidence type="ECO:0000313" key="2">
    <source>
        <dbReference type="EMBL" id="PUA31886.1"/>
    </source>
</evidence>